<feature type="region of interest" description="Disordered" evidence="1">
    <location>
        <begin position="308"/>
        <end position="340"/>
    </location>
</feature>
<proteinExistence type="predicted"/>
<evidence type="ECO:0000313" key="3">
    <source>
        <dbReference type="Proteomes" id="UP000297595"/>
    </source>
</evidence>
<accession>A0A7C8KCW1</accession>
<sequence>MRLLSRLTGASQPKNLTILCFLSGISIPTVMQAMGSPLAEHRVSRLNGTIPAPPVLNISGIANTTLQLKPSESLLEDLTGLAGPGNFDPKDSAATSLLSNTVHNTAGPGLEPAVSKHHESGPGYDHRNNWLRSPVSPNYFYLEGSLYVRCPPAGPLVPEVIALINREPIPQFPGIKESAVRFNTARLRAELLPSEHYTPNQENIVSAHQSKCLKCACGDDGRIIRVDTGGKKRHRVRCPENQAVLCKEIWKCYCFATLYQPIYQGVPRGTQLKAFTDVLSRIPRSVYDHIHNSGWSWRAPADLAEFPEQRIDPGPGETRALEDSGEREGLLPEEPVDLDPGDLDLAGDLAGDLAENYEFSLNVAPSDEPPYYLSGPENEIPADDPGEGSSTGASRSYNSYAPDDPWFGWGYGYGYGFDYDGSNEFFPPNKRDLSIQDKITHNQES</sequence>
<feature type="compositionally biased region" description="Polar residues" evidence="1">
    <location>
        <begin position="388"/>
        <end position="397"/>
    </location>
</feature>
<evidence type="ECO:0000313" key="2">
    <source>
        <dbReference type="EMBL" id="TGJ65065.1"/>
    </source>
</evidence>
<reference evidence="2 3" key="1">
    <citation type="submission" date="2019-03" db="EMBL/GenBank/DDBJ databases">
        <title>Nematode-trapping fungi genome.</title>
        <authorList>
            <person name="Vidal-Diez De Ulzurrun G."/>
        </authorList>
    </citation>
    <scope>NUCLEOTIDE SEQUENCE [LARGE SCALE GENOMIC DNA]</scope>
    <source>
        <strain evidence="2 3">TWF154</strain>
    </source>
</reference>
<evidence type="ECO:0000256" key="1">
    <source>
        <dbReference type="SAM" id="MobiDB-lite"/>
    </source>
</evidence>
<feature type="region of interest" description="Disordered" evidence="1">
    <location>
        <begin position="426"/>
        <end position="445"/>
    </location>
</feature>
<name>A0A7C8KCW1_ORBOL</name>
<feature type="region of interest" description="Disordered" evidence="1">
    <location>
        <begin position="368"/>
        <end position="397"/>
    </location>
</feature>
<dbReference type="EMBL" id="SOZJ01000006">
    <property type="protein sequence ID" value="TGJ65065.1"/>
    <property type="molecule type" value="Genomic_DNA"/>
</dbReference>
<dbReference type="Proteomes" id="UP000297595">
    <property type="component" value="Unassembled WGS sequence"/>
</dbReference>
<protein>
    <submittedName>
        <fullName evidence="2">Uncharacterized protein</fullName>
    </submittedName>
</protein>
<feature type="compositionally biased region" description="Basic and acidic residues" evidence="1">
    <location>
        <begin position="429"/>
        <end position="445"/>
    </location>
</feature>
<dbReference type="AlphaFoldDB" id="A0A7C8KCW1"/>
<organism evidence="2 3">
    <name type="scientific">Orbilia oligospora</name>
    <name type="common">Nematode-trapping fungus</name>
    <name type="synonym">Arthrobotrys oligospora</name>
    <dbReference type="NCBI Taxonomy" id="2813651"/>
    <lineage>
        <taxon>Eukaryota</taxon>
        <taxon>Fungi</taxon>
        <taxon>Dikarya</taxon>
        <taxon>Ascomycota</taxon>
        <taxon>Pezizomycotina</taxon>
        <taxon>Orbiliomycetes</taxon>
        <taxon>Orbiliales</taxon>
        <taxon>Orbiliaceae</taxon>
        <taxon>Orbilia</taxon>
    </lineage>
</organism>
<comment type="caution">
    <text evidence="2">The sequence shown here is derived from an EMBL/GenBank/DDBJ whole genome shotgun (WGS) entry which is preliminary data.</text>
</comment>
<gene>
    <name evidence="2" type="ORF">EYR41_009066</name>
</gene>
<feature type="compositionally biased region" description="Basic and acidic residues" evidence="1">
    <location>
        <begin position="319"/>
        <end position="330"/>
    </location>
</feature>